<dbReference type="PANTHER" id="PTHR39607:SF1">
    <property type="entry name" value="B-ZIP TRANSCRIPTION FACTOR (EUROFUNG)"/>
    <property type="match status" value="1"/>
</dbReference>
<organism evidence="3 4">
    <name type="scientific">Pseudogymnoascus destructans (strain ATCC MYA-4855 / 20631-21)</name>
    <name type="common">Bat white-nose syndrome fungus</name>
    <name type="synonym">Geomyces destructans</name>
    <dbReference type="NCBI Taxonomy" id="658429"/>
    <lineage>
        <taxon>Eukaryota</taxon>
        <taxon>Fungi</taxon>
        <taxon>Dikarya</taxon>
        <taxon>Ascomycota</taxon>
        <taxon>Pezizomycotina</taxon>
        <taxon>Leotiomycetes</taxon>
        <taxon>Thelebolales</taxon>
        <taxon>Thelebolaceae</taxon>
        <taxon>Pseudogymnoascus</taxon>
    </lineage>
</organism>
<evidence type="ECO:0000256" key="1">
    <source>
        <dbReference type="SAM" id="MobiDB-lite"/>
    </source>
</evidence>
<dbReference type="GO" id="GO:0003700">
    <property type="term" value="F:DNA-binding transcription factor activity"/>
    <property type="evidence" value="ECO:0007669"/>
    <property type="project" value="InterPro"/>
</dbReference>
<reference evidence="4" key="1">
    <citation type="submission" date="2010-09" db="EMBL/GenBank/DDBJ databases">
        <title>The genome sequence of Geomyces destructans 20631-21.</title>
        <authorList>
            <consortium name="The Broad Institute Genome Sequencing Platform"/>
            <person name="Cuomo C.A."/>
            <person name="Blehert D.S."/>
            <person name="Lorch J.M."/>
            <person name="Young S.K."/>
            <person name="Zeng Q."/>
            <person name="Gargeya S."/>
            <person name="Fitzgerald M."/>
            <person name="Haas B."/>
            <person name="Abouelleil A."/>
            <person name="Alvarado L."/>
            <person name="Arachchi H.M."/>
            <person name="Berlin A."/>
            <person name="Brown A."/>
            <person name="Chapman S.B."/>
            <person name="Chen Z."/>
            <person name="Dunbar C."/>
            <person name="Freedman E."/>
            <person name="Gearin G."/>
            <person name="Gellesch M."/>
            <person name="Goldberg J."/>
            <person name="Griggs A."/>
            <person name="Gujja S."/>
            <person name="Heiman D."/>
            <person name="Howarth C."/>
            <person name="Larson L."/>
            <person name="Lui A."/>
            <person name="MacDonald P.J.P."/>
            <person name="Montmayeur A."/>
            <person name="Murphy C."/>
            <person name="Neiman D."/>
            <person name="Pearson M."/>
            <person name="Priest M."/>
            <person name="Roberts A."/>
            <person name="Saif S."/>
            <person name="Shea T."/>
            <person name="Shenoy N."/>
            <person name="Sisk P."/>
            <person name="Stolte C."/>
            <person name="Sykes S."/>
            <person name="Wortman J."/>
            <person name="Nusbaum C."/>
            <person name="Birren B."/>
        </authorList>
    </citation>
    <scope>NUCLEOTIDE SEQUENCE [LARGE SCALE GENOMIC DNA]</scope>
    <source>
        <strain evidence="4">ATCC MYA-4855 / 20631-21</strain>
    </source>
</reference>
<proteinExistence type="predicted"/>
<dbReference type="VEuPathDB" id="FungiDB:GMDG_03916"/>
<dbReference type="InterPro" id="IPR052635">
    <property type="entry name" value="Sec_Metab_Biosynth_Reg"/>
</dbReference>
<feature type="domain" description="BZIP" evidence="2">
    <location>
        <begin position="206"/>
        <end position="221"/>
    </location>
</feature>
<dbReference type="Gene3D" id="1.20.5.170">
    <property type="match status" value="1"/>
</dbReference>
<gene>
    <name evidence="3" type="ORF">GMDG_03916</name>
</gene>
<name>L8G7Y4_PSED2</name>
<dbReference type="Proteomes" id="UP000011064">
    <property type="component" value="Unassembled WGS sequence"/>
</dbReference>
<dbReference type="EMBL" id="GL573235">
    <property type="protein sequence ID" value="ELR09350.1"/>
    <property type="molecule type" value="Genomic_DNA"/>
</dbReference>
<feature type="compositionally biased region" description="Polar residues" evidence="1">
    <location>
        <begin position="252"/>
        <end position="266"/>
    </location>
</feature>
<evidence type="ECO:0000313" key="3">
    <source>
        <dbReference type="EMBL" id="ELR09350.1"/>
    </source>
</evidence>
<dbReference type="PANTHER" id="PTHR39607">
    <property type="entry name" value="XANTHOCILLIN BIOSYNTHESIS CLUSTER TRANSCRIPTION FACTOR XANC-RELATED"/>
    <property type="match status" value="1"/>
</dbReference>
<keyword evidence="4" id="KW-1185">Reference proteome</keyword>
<sequence length="409" mass="46289">MSRALSWEQGQWTSGVKWEIRVNGVTEKAEAAAGYINLLLKLRVYESLQGWCRVYISFALYKYVWFGMGTAYWSRLHCIYTYERRNIYIRHPSTPRLSPKKLALSLHSRLHIPLFILQTTPSYVAVYITICDILLAFSSSTCFPLSLSLSSSPSPSNISTMSQQYSYHQTPAAPHRLPANHGTISAFSPSANPDEDWTQISDLAERRRIQNRIAQRNYRKKLKRRLEDLERRVGSSSASPPQSHTELKPSKPTATNMHKTPSSSRNRPTKLSPCAIYQSPHQYTPPLQLANDLFPLDRAASHTPPLFSYAPYSAPDETSFYPSYAPYSTGTYEYAAPPRPPFEPKRNNEELNAFGMSYAAMAGLDIQHSYDDPLTPPLGEGFEFEVVGEEENYALFQTGRGSWSPEPLV</sequence>
<dbReference type="PROSITE" id="PS00036">
    <property type="entry name" value="BZIP_BASIC"/>
    <property type="match status" value="1"/>
</dbReference>
<evidence type="ECO:0000313" key="4">
    <source>
        <dbReference type="Proteomes" id="UP000011064"/>
    </source>
</evidence>
<dbReference type="STRING" id="658429.L8G7Y4"/>
<dbReference type="InterPro" id="IPR004827">
    <property type="entry name" value="bZIP"/>
</dbReference>
<protein>
    <recommendedName>
        <fullName evidence="2">BZIP domain-containing protein</fullName>
    </recommendedName>
</protein>
<dbReference type="InParanoid" id="L8G7Y4"/>
<dbReference type="SUPFAM" id="SSF57959">
    <property type="entry name" value="Leucine zipper domain"/>
    <property type="match status" value="1"/>
</dbReference>
<feature type="compositionally biased region" description="Polar residues" evidence="1">
    <location>
        <begin position="234"/>
        <end position="244"/>
    </location>
</feature>
<evidence type="ECO:0000259" key="2">
    <source>
        <dbReference type="PROSITE" id="PS00036"/>
    </source>
</evidence>
<dbReference type="CDD" id="cd14688">
    <property type="entry name" value="bZIP_YAP"/>
    <property type="match status" value="1"/>
</dbReference>
<dbReference type="AlphaFoldDB" id="L8G7Y4"/>
<dbReference type="InterPro" id="IPR046347">
    <property type="entry name" value="bZIP_sf"/>
</dbReference>
<accession>L8G7Y4</accession>
<dbReference type="OrthoDB" id="194358at2759"/>
<dbReference type="HOGENOM" id="CLU_672901_0_0_1"/>
<feature type="region of interest" description="Disordered" evidence="1">
    <location>
        <begin position="228"/>
        <end position="270"/>
    </location>
</feature>